<organism evidence="2 3">
    <name type="scientific">Eumeta variegata</name>
    <name type="common">Bagworm moth</name>
    <name type="synonym">Eumeta japonica</name>
    <dbReference type="NCBI Taxonomy" id="151549"/>
    <lineage>
        <taxon>Eukaryota</taxon>
        <taxon>Metazoa</taxon>
        <taxon>Ecdysozoa</taxon>
        <taxon>Arthropoda</taxon>
        <taxon>Hexapoda</taxon>
        <taxon>Insecta</taxon>
        <taxon>Pterygota</taxon>
        <taxon>Neoptera</taxon>
        <taxon>Endopterygota</taxon>
        <taxon>Lepidoptera</taxon>
        <taxon>Glossata</taxon>
        <taxon>Ditrysia</taxon>
        <taxon>Tineoidea</taxon>
        <taxon>Psychidae</taxon>
        <taxon>Oiketicinae</taxon>
        <taxon>Eumeta</taxon>
    </lineage>
</organism>
<dbReference type="Proteomes" id="UP000299102">
    <property type="component" value="Unassembled WGS sequence"/>
</dbReference>
<evidence type="ECO:0000313" key="3">
    <source>
        <dbReference type="Proteomes" id="UP000299102"/>
    </source>
</evidence>
<feature type="compositionally biased region" description="Basic and acidic residues" evidence="1">
    <location>
        <begin position="1"/>
        <end position="12"/>
    </location>
</feature>
<evidence type="ECO:0000313" key="2">
    <source>
        <dbReference type="EMBL" id="GBP43789.1"/>
    </source>
</evidence>
<dbReference type="AlphaFoldDB" id="A0A4C1VZV4"/>
<comment type="caution">
    <text evidence="2">The sequence shown here is derived from an EMBL/GenBank/DDBJ whole genome shotgun (WGS) entry which is preliminary data.</text>
</comment>
<protein>
    <submittedName>
        <fullName evidence="2">Uncharacterized protein</fullName>
    </submittedName>
</protein>
<gene>
    <name evidence="2" type="ORF">EVAR_28965_1</name>
</gene>
<dbReference type="EMBL" id="BGZK01000442">
    <property type="protein sequence ID" value="GBP43789.1"/>
    <property type="molecule type" value="Genomic_DNA"/>
</dbReference>
<reference evidence="2 3" key="1">
    <citation type="journal article" date="2019" name="Commun. Biol.">
        <title>The bagworm genome reveals a unique fibroin gene that provides high tensile strength.</title>
        <authorList>
            <person name="Kono N."/>
            <person name="Nakamura H."/>
            <person name="Ohtoshi R."/>
            <person name="Tomita M."/>
            <person name="Numata K."/>
            <person name="Arakawa K."/>
        </authorList>
    </citation>
    <scope>NUCLEOTIDE SEQUENCE [LARGE SCALE GENOMIC DNA]</scope>
</reference>
<accession>A0A4C1VZV4</accession>
<name>A0A4C1VZV4_EUMVA</name>
<evidence type="ECO:0000256" key="1">
    <source>
        <dbReference type="SAM" id="MobiDB-lite"/>
    </source>
</evidence>
<sequence length="148" mass="16349">MCKRERENRPPDSSEYLSDPPKEACPLSVHKVIQSKVYKGDLRGAVGVLVSDGSVAEKGEATLSSHKNKHPTPFRHLFLSPIPDSSYFIISYHIHHTVLYVNVKDVLNALKAFYSGSTYGPESGLNTLKKLCSPSAEDNGPQFARSYV</sequence>
<keyword evidence="3" id="KW-1185">Reference proteome</keyword>
<proteinExistence type="predicted"/>
<dbReference type="OrthoDB" id="7485566at2759"/>
<feature type="region of interest" description="Disordered" evidence="1">
    <location>
        <begin position="1"/>
        <end position="23"/>
    </location>
</feature>